<evidence type="ECO:0000313" key="3">
    <source>
        <dbReference type="EMBL" id="CAA6804684.1"/>
    </source>
</evidence>
<organism evidence="3">
    <name type="scientific">uncultured Sulfurovum sp</name>
    <dbReference type="NCBI Taxonomy" id="269237"/>
    <lineage>
        <taxon>Bacteria</taxon>
        <taxon>Pseudomonadati</taxon>
        <taxon>Campylobacterota</taxon>
        <taxon>Epsilonproteobacteria</taxon>
        <taxon>Campylobacterales</taxon>
        <taxon>Sulfurovaceae</taxon>
        <taxon>Sulfurovum</taxon>
        <taxon>environmental samples</taxon>
    </lineage>
</organism>
<comment type="similarity">
    <text evidence="1">Belongs to the UDP-glucose/GDP-mannose dehydrogenase family.</text>
</comment>
<dbReference type="PIRSF" id="PIRSF000124">
    <property type="entry name" value="UDPglc_GDPman_dh"/>
    <property type="match status" value="1"/>
</dbReference>
<dbReference type="InterPro" id="IPR028359">
    <property type="entry name" value="UDP_ManNAc/GlcNAc_DH"/>
</dbReference>
<gene>
    <name evidence="3" type="ORF">HELGO_WM11871</name>
</gene>
<dbReference type="SUPFAM" id="SSF51735">
    <property type="entry name" value="NAD(P)-binding Rossmann-fold domains"/>
    <property type="match status" value="1"/>
</dbReference>
<dbReference type="PIRSF" id="PIRSF500136">
    <property type="entry name" value="UDP_ManNAc_DH"/>
    <property type="match status" value="1"/>
</dbReference>
<dbReference type="AlphaFoldDB" id="A0A6S6SMZ3"/>
<dbReference type="PANTHER" id="PTHR43491">
    <property type="entry name" value="UDP-N-ACETYL-D-MANNOSAMINE DEHYDROGENASE"/>
    <property type="match status" value="1"/>
</dbReference>
<reference evidence="3" key="1">
    <citation type="submission" date="2020-01" db="EMBL/GenBank/DDBJ databases">
        <authorList>
            <person name="Meier V. D."/>
            <person name="Meier V D."/>
        </authorList>
    </citation>
    <scope>NUCLEOTIDE SEQUENCE</scope>
    <source>
        <strain evidence="3">HLG_WM_MAG_05</strain>
    </source>
</reference>
<sequence>MLNKIAVIGLGYVGLPLAHAFASKYEVVGFDIAEWRIEELRKGIDRTLELSEAQVNEAIANKMLFTNKLEEIADCNIYIVTVPTPIDKHKKPDLTPLLKASESIGKVLKKEDIVIYESTVYPGATEEDCVPILEKVSGLKFNED</sequence>
<dbReference type="InterPro" id="IPR001732">
    <property type="entry name" value="UDP-Glc/GDP-Man_DH_N"/>
</dbReference>
<feature type="non-terminal residue" evidence="3">
    <location>
        <position position="144"/>
    </location>
</feature>
<proteinExistence type="inferred from homology"/>
<accession>A0A6S6SMZ3</accession>
<protein>
    <submittedName>
        <fullName evidence="3">UDP-glucose dehydrogenase (EC)</fullName>
        <ecNumber evidence="3">1.1.1.22</ecNumber>
    </submittedName>
</protein>
<dbReference type="GO" id="GO:0051287">
    <property type="term" value="F:NAD binding"/>
    <property type="evidence" value="ECO:0007669"/>
    <property type="project" value="InterPro"/>
</dbReference>
<evidence type="ECO:0000259" key="2">
    <source>
        <dbReference type="Pfam" id="PF03721"/>
    </source>
</evidence>
<feature type="domain" description="UDP-glucose/GDP-mannose dehydrogenase N-terminal" evidence="2">
    <location>
        <begin position="4"/>
        <end position="138"/>
    </location>
</feature>
<dbReference type="Pfam" id="PF03721">
    <property type="entry name" value="UDPG_MGDP_dh_N"/>
    <property type="match status" value="1"/>
</dbReference>
<dbReference type="EMBL" id="CACVAU010000014">
    <property type="protein sequence ID" value="CAA6804684.1"/>
    <property type="molecule type" value="Genomic_DNA"/>
</dbReference>
<keyword evidence="3" id="KW-0560">Oxidoreductase</keyword>
<dbReference type="GO" id="GO:0003979">
    <property type="term" value="F:UDP-glucose 6-dehydrogenase activity"/>
    <property type="evidence" value="ECO:0007669"/>
    <property type="project" value="UniProtKB-EC"/>
</dbReference>
<dbReference type="InterPro" id="IPR017476">
    <property type="entry name" value="UDP-Glc/GDP-Man"/>
</dbReference>
<dbReference type="EC" id="1.1.1.22" evidence="3"/>
<dbReference type="InterPro" id="IPR036291">
    <property type="entry name" value="NAD(P)-bd_dom_sf"/>
</dbReference>
<evidence type="ECO:0000256" key="1">
    <source>
        <dbReference type="ARBA" id="ARBA00006601"/>
    </source>
</evidence>
<dbReference type="GO" id="GO:0016628">
    <property type="term" value="F:oxidoreductase activity, acting on the CH-CH group of donors, NAD or NADP as acceptor"/>
    <property type="evidence" value="ECO:0007669"/>
    <property type="project" value="InterPro"/>
</dbReference>
<dbReference type="PANTHER" id="PTHR43491:SF2">
    <property type="entry name" value="UDP-N-ACETYL-D-MANNOSAMINE DEHYDROGENASE"/>
    <property type="match status" value="1"/>
</dbReference>
<dbReference type="Gene3D" id="3.40.50.720">
    <property type="entry name" value="NAD(P)-binding Rossmann-like Domain"/>
    <property type="match status" value="1"/>
</dbReference>
<dbReference type="GO" id="GO:0000271">
    <property type="term" value="P:polysaccharide biosynthetic process"/>
    <property type="evidence" value="ECO:0007669"/>
    <property type="project" value="InterPro"/>
</dbReference>
<name>A0A6S6SMZ3_9BACT</name>